<reference evidence="3 4" key="1">
    <citation type="submission" date="2015-11" db="EMBL/GenBank/DDBJ databases">
        <title>Bacillus caseinolyticus sp nov.</title>
        <authorList>
            <person name="Dastager S.G."/>
            <person name="Mawlankar R."/>
        </authorList>
    </citation>
    <scope>NUCLEOTIDE SEQUENCE [LARGE SCALE GENOMIC DNA]</scope>
    <source>
        <strain evidence="3 4">SGD-V-76</strain>
    </source>
</reference>
<dbReference type="AlphaFoldDB" id="A0A0V8JNL2"/>
<sequence length="262" mass="28080">MKKGKLTKWVITSAASLSFFGVQGTAASAASHKVSTGDTLWKLSQQEGVSVDELKQANNRTNDMIYVGEVLTIPEKETVHTVVQGETLFSISQTYNTSVDRLKDLNGLQGDLINVGQQLVVTGQGASETAPAPQPTNVGVEEAEKDLLARLVEAEAKGEPYQGKVAVATVVMNRVASAQFPNSITEVINQPLANGGYEFSPVGNGTINQPASEESRRAVEEALANPDHQNPALFFYNPQIATNSWLETKQVTAVIGNHVFAK</sequence>
<dbReference type="InterPro" id="IPR018392">
    <property type="entry name" value="LysM"/>
</dbReference>
<dbReference type="InterPro" id="IPR042047">
    <property type="entry name" value="SleB_dom1"/>
</dbReference>
<dbReference type="RefSeq" id="WP_061786375.1">
    <property type="nucleotide sequence ID" value="NZ_KQ758637.1"/>
</dbReference>
<evidence type="ECO:0000313" key="3">
    <source>
        <dbReference type="EMBL" id="KSU88582.1"/>
    </source>
</evidence>
<dbReference type="Gene3D" id="1.10.10.2520">
    <property type="entry name" value="Cell wall hydrolase SleB, domain 1"/>
    <property type="match status" value="1"/>
</dbReference>
<comment type="caution">
    <text evidence="3">The sequence shown here is derived from an EMBL/GenBank/DDBJ whole genome shotgun (WGS) entry which is preliminary data.</text>
</comment>
<dbReference type="Gene3D" id="6.20.240.60">
    <property type="match status" value="1"/>
</dbReference>
<dbReference type="CDD" id="cd00118">
    <property type="entry name" value="LysM"/>
    <property type="match status" value="2"/>
</dbReference>
<dbReference type="PANTHER" id="PTHR33734">
    <property type="entry name" value="LYSM DOMAIN-CONTAINING GPI-ANCHORED PROTEIN 2"/>
    <property type="match status" value="1"/>
</dbReference>
<feature type="chain" id="PRO_5006894012" evidence="1">
    <location>
        <begin position="30"/>
        <end position="262"/>
    </location>
</feature>
<dbReference type="GO" id="GO:0016787">
    <property type="term" value="F:hydrolase activity"/>
    <property type="evidence" value="ECO:0007669"/>
    <property type="project" value="InterPro"/>
</dbReference>
<dbReference type="InterPro" id="IPR011105">
    <property type="entry name" value="Cell_wall_hydrolase_SleB"/>
</dbReference>
<evidence type="ECO:0000256" key="1">
    <source>
        <dbReference type="SAM" id="SignalP"/>
    </source>
</evidence>
<keyword evidence="4" id="KW-1185">Reference proteome</keyword>
<proteinExistence type="predicted"/>
<dbReference type="Pfam" id="PF07486">
    <property type="entry name" value="Hydrolase_2"/>
    <property type="match status" value="1"/>
</dbReference>
<evidence type="ECO:0000259" key="2">
    <source>
        <dbReference type="PROSITE" id="PS51782"/>
    </source>
</evidence>
<dbReference type="InterPro" id="IPR036779">
    <property type="entry name" value="LysM_dom_sf"/>
</dbReference>
<keyword evidence="1" id="KW-0732">Signal</keyword>
<evidence type="ECO:0000313" key="4">
    <source>
        <dbReference type="Proteomes" id="UP000053681"/>
    </source>
</evidence>
<dbReference type="EMBL" id="LNQP01000019">
    <property type="protein sequence ID" value="KSU88582.1"/>
    <property type="molecule type" value="Genomic_DNA"/>
</dbReference>
<name>A0A0V8JNL2_9BACI</name>
<dbReference type="PANTHER" id="PTHR33734:SF22">
    <property type="entry name" value="MEMBRANE-BOUND LYTIC MUREIN TRANSGLYCOSYLASE D"/>
    <property type="match status" value="1"/>
</dbReference>
<dbReference type="Proteomes" id="UP000053681">
    <property type="component" value="Unassembled WGS sequence"/>
</dbReference>
<protein>
    <submittedName>
        <fullName evidence="3">Spore cortex-lytic protein</fullName>
    </submittedName>
</protein>
<feature type="domain" description="LysM" evidence="2">
    <location>
        <begin position="78"/>
        <end position="121"/>
    </location>
</feature>
<feature type="domain" description="LysM" evidence="2">
    <location>
        <begin position="30"/>
        <end position="73"/>
    </location>
</feature>
<accession>A0A0V8JNL2</accession>
<dbReference type="SUPFAM" id="SSF54106">
    <property type="entry name" value="LysM domain"/>
    <property type="match status" value="2"/>
</dbReference>
<feature type="signal peptide" evidence="1">
    <location>
        <begin position="1"/>
        <end position="29"/>
    </location>
</feature>
<organism evidence="3 4">
    <name type="scientific">Priestia veravalensis</name>
    <dbReference type="NCBI Taxonomy" id="1414648"/>
    <lineage>
        <taxon>Bacteria</taxon>
        <taxon>Bacillati</taxon>
        <taxon>Bacillota</taxon>
        <taxon>Bacilli</taxon>
        <taxon>Bacillales</taxon>
        <taxon>Bacillaceae</taxon>
        <taxon>Priestia</taxon>
    </lineage>
</organism>
<dbReference type="PROSITE" id="PS51782">
    <property type="entry name" value="LYSM"/>
    <property type="match status" value="2"/>
</dbReference>
<dbReference type="Gene3D" id="3.10.350.10">
    <property type="entry name" value="LysM domain"/>
    <property type="match status" value="2"/>
</dbReference>
<gene>
    <name evidence="3" type="ORF">AS180_07045</name>
</gene>
<dbReference type="Pfam" id="PF01476">
    <property type="entry name" value="LysM"/>
    <property type="match status" value="2"/>
</dbReference>
<dbReference type="SMART" id="SM00257">
    <property type="entry name" value="LysM"/>
    <property type="match status" value="2"/>
</dbReference>